<dbReference type="HOGENOM" id="CLU_1520080_0_0_1"/>
<name>A0A072UZY8_MEDTR</name>
<keyword evidence="3" id="KW-1185">Reference proteome</keyword>
<evidence type="ECO:0000313" key="1">
    <source>
        <dbReference type="EMBL" id="KEH35132.1"/>
    </source>
</evidence>
<organism evidence="1 3">
    <name type="scientific">Medicago truncatula</name>
    <name type="common">Barrel medic</name>
    <name type="synonym">Medicago tribuloides</name>
    <dbReference type="NCBI Taxonomy" id="3880"/>
    <lineage>
        <taxon>Eukaryota</taxon>
        <taxon>Viridiplantae</taxon>
        <taxon>Streptophyta</taxon>
        <taxon>Embryophyta</taxon>
        <taxon>Tracheophyta</taxon>
        <taxon>Spermatophyta</taxon>
        <taxon>Magnoliopsida</taxon>
        <taxon>eudicotyledons</taxon>
        <taxon>Gunneridae</taxon>
        <taxon>Pentapetalae</taxon>
        <taxon>rosids</taxon>
        <taxon>fabids</taxon>
        <taxon>Fabales</taxon>
        <taxon>Fabaceae</taxon>
        <taxon>Papilionoideae</taxon>
        <taxon>50 kb inversion clade</taxon>
        <taxon>NPAAA clade</taxon>
        <taxon>Hologalegina</taxon>
        <taxon>IRL clade</taxon>
        <taxon>Trifolieae</taxon>
        <taxon>Medicago</taxon>
    </lineage>
</organism>
<gene>
    <name evidence="2" type="primary">25489601</name>
    <name evidence="1" type="ordered locus">MTR_3g079925</name>
</gene>
<accession>A0A072UZY8</accession>
<proteinExistence type="predicted"/>
<reference evidence="1 3" key="2">
    <citation type="journal article" date="2014" name="BMC Genomics">
        <title>An improved genome release (version Mt4.0) for the model legume Medicago truncatula.</title>
        <authorList>
            <person name="Tang H."/>
            <person name="Krishnakumar V."/>
            <person name="Bidwell S."/>
            <person name="Rosen B."/>
            <person name="Chan A."/>
            <person name="Zhou S."/>
            <person name="Gentzbittel L."/>
            <person name="Childs K.L."/>
            <person name="Yandell M."/>
            <person name="Gundlach H."/>
            <person name="Mayer K.F."/>
            <person name="Schwartz D.C."/>
            <person name="Town C.D."/>
        </authorList>
    </citation>
    <scope>GENOME REANNOTATION</scope>
    <source>
        <strain evidence="1">A17</strain>
        <strain evidence="2 3">cv. Jemalong A17</strain>
    </source>
</reference>
<dbReference type="STRING" id="3880.A0A072UZY8"/>
<evidence type="ECO:0000313" key="2">
    <source>
        <dbReference type="EnsemblPlants" id="KEH35132"/>
    </source>
</evidence>
<dbReference type="EMBL" id="CM001219">
    <property type="protein sequence ID" value="KEH35132.1"/>
    <property type="molecule type" value="Genomic_DNA"/>
</dbReference>
<dbReference type="EnsemblPlants" id="KEH35132">
    <property type="protein sequence ID" value="KEH35132"/>
    <property type="gene ID" value="MTR_3g079925"/>
</dbReference>
<dbReference type="AlphaFoldDB" id="A0A072UZY8"/>
<reference evidence="2" key="3">
    <citation type="submission" date="2015-04" db="UniProtKB">
        <authorList>
            <consortium name="EnsemblPlants"/>
        </authorList>
    </citation>
    <scope>IDENTIFICATION</scope>
    <source>
        <strain evidence="2">cv. Jemalong A17</strain>
    </source>
</reference>
<sequence length="190" mass="21670">MRCCNFLPFKFSKMCYRMKHKFTDQKVVEIDQHGVKSTVKLRKKVFALMDHNIPDLIGNGSGEMKSKMNRKDAVDDFDISLMCRIFPSITLGSPPQVGLYDGTTAYSETNIISETKDFEQHLYDSSLTSSPLRKDDSFPCPLTPQSVSSIYEEKLDLLGKILKRKWGCSHSQTLHLMSYLSTHLSIAYLD</sequence>
<reference evidence="1 3" key="1">
    <citation type="journal article" date="2011" name="Nature">
        <title>The Medicago genome provides insight into the evolution of rhizobial symbioses.</title>
        <authorList>
            <person name="Young N.D."/>
            <person name="Debelle F."/>
            <person name="Oldroyd G.E."/>
            <person name="Geurts R."/>
            <person name="Cannon S.B."/>
            <person name="Udvardi M.K."/>
            <person name="Benedito V.A."/>
            <person name="Mayer K.F."/>
            <person name="Gouzy J."/>
            <person name="Schoof H."/>
            <person name="Van de Peer Y."/>
            <person name="Proost S."/>
            <person name="Cook D.R."/>
            <person name="Meyers B.C."/>
            <person name="Spannagl M."/>
            <person name="Cheung F."/>
            <person name="De Mita S."/>
            <person name="Krishnakumar V."/>
            <person name="Gundlach H."/>
            <person name="Zhou S."/>
            <person name="Mudge J."/>
            <person name="Bharti A.K."/>
            <person name="Murray J.D."/>
            <person name="Naoumkina M.A."/>
            <person name="Rosen B."/>
            <person name="Silverstein K.A."/>
            <person name="Tang H."/>
            <person name="Rombauts S."/>
            <person name="Zhao P.X."/>
            <person name="Zhou P."/>
            <person name="Barbe V."/>
            <person name="Bardou P."/>
            <person name="Bechner M."/>
            <person name="Bellec A."/>
            <person name="Berger A."/>
            <person name="Berges H."/>
            <person name="Bidwell S."/>
            <person name="Bisseling T."/>
            <person name="Choisne N."/>
            <person name="Couloux A."/>
            <person name="Denny R."/>
            <person name="Deshpande S."/>
            <person name="Dai X."/>
            <person name="Doyle J.J."/>
            <person name="Dudez A.M."/>
            <person name="Farmer A.D."/>
            <person name="Fouteau S."/>
            <person name="Franken C."/>
            <person name="Gibelin C."/>
            <person name="Gish J."/>
            <person name="Goldstein S."/>
            <person name="Gonzalez A.J."/>
            <person name="Green P.J."/>
            <person name="Hallab A."/>
            <person name="Hartog M."/>
            <person name="Hua A."/>
            <person name="Humphray S.J."/>
            <person name="Jeong D.H."/>
            <person name="Jing Y."/>
            <person name="Jocker A."/>
            <person name="Kenton S.M."/>
            <person name="Kim D.J."/>
            <person name="Klee K."/>
            <person name="Lai H."/>
            <person name="Lang C."/>
            <person name="Lin S."/>
            <person name="Macmil S.L."/>
            <person name="Magdelenat G."/>
            <person name="Matthews L."/>
            <person name="McCorrison J."/>
            <person name="Monaghan E.L."/>
            <person name="Mun J.H."/>
            <person name="Najar F.Z."/>
            <person name="Nicholson C."/>
            <person name="Noirot C."/>
            <person name="O'Bleness M."/>
            <person name="Paule C.R."/>
            <person name="Poulain J."/>
            <person name="Prion F."/>
            <person name="Qin B."/>
            <person name="Qu C."/>
            <person name="Retzel E.F."/>
            <person name="Riddle C."/>
            <person name="Sallet E."/>
            <person name="Samain S."/>
            <person name="Samson N."/>
            <person name="Sanders I."/>
            <person name="Saurat O."/>
            <person name="Scarpelli C."/>
            <person name="Schiex T."/>
            <person name="Segurens B."/>
            <person name="Severin A.J."/>
            <person name="Sherrier D.J."/>
            <person name="Shi R."/>
            <person name="Sims S."/>
            <person name="Singer S.R."/>
            <person name="Sinharoy S."/>
            <person name="Sterck L."/>
            <person name="Viollet A."/>
            <person name="Wang B.B."/>
            <person name="Wang K."/>
            <person name="Wang M."/>
            <person name="Wang X."/>
            <person name="Warfsmann J."/>
            <person name="Weissenbach J."/>
            <person name="White D.D."/>
            <person name="White J.D."/>
            <person name="Wiley G.B."/>
            <person name="Wincker P."/>
            <person name="Xing Y."/>
            <person name="Yang L."/>
            <person name="Yao Z."/>
            <person name="Ying F."/>
            <person name="Zhai J."/>
            <person name="Zhou L."/>
            <person name="Zuber A."/>
            <person name="Denarie J."/>
            <person name="Dixon R.A."/>
            <person name="May G.D."/>
            <person name="Schwartz D.C."/>
            <person name="Rogers J."/>
            <person name="Quetier F."/>
            <person name="Town C.D."/>
            <person name="Roe B.A."/>
        </authorList>
    </citation>
    <scope>NUCLEOTIDE SEQUENCE [LARGE SCALE GENOMIC DNA]</scope>
    <source>
        <strain evidence="1">A17</strain>
        <strain evidence="2 3">cv. Jemalong A17</strain>
    </source>
</reference>
<dbReference type="ExpressionAtlas" id="A0A072UZY8">
    <property type="expression patterns" value="differential"/>
</dbReference>
<dbReference type="Proteomes" id="UP000002051">
    <property type="component" value="Chromosome 3"/>
</dbReference>
<protein>
    <submittedName>
        <fullName evidence="1 2">Uncharacterized protein</fullName>
    </submittedName>
</protein>
<evidence type="ECO:0000313" key="3">
    <source>
        <dbReference type="Proteomes" id="UP000002051"/>
    </source>
</evidence>